<comment type="caution">
    <text evidence="2">The sequence shown here is derived from an EMBL/GenBank/DDBJ whole genome shotgun (WGS) entry which is preliminary data.</text>
</comment>
<dbReference type="EMBL" id="PQIB02000008">
    <property type="protein sequence ID" value="RLN03354.1"/>
    <property type="molecule type" value="Genomic_DNA"/>
</dbReference>
<dbReference type="Proteomes" id="UP000275267">
    <property type="component" value="Unassembled WGS sequence"/>
</dbReference>
<proteinExistence type="predicted"/>
<name>A0A3L6RFW5_PANMI</name>
<dbReference type="STRING" id="4540.A0A3L6RFW5"/>
<evidence type="ECO:0000313" key="2">
    <source>
        <dbReference type="EMBL" id="RLN03354.1"/>
    </source>
</evidence>
<feature type="region of interest" description="Disordered" evidence="1">
    <location>
        <begin position="117"/>
        <end position="169"/>
    </location>
</feature>
<gene>
    <name evidence="2" type="ORF">C2845_PM13G19620</name>
</gene>
<dbReference type="AlphaFoldDB" id="A0A3L6RFW5"/>
<protein>
    <submittedName>
        <fullName evidence="2">Uncharacterized protein</fullName>
    </submittedName>
</protein>
<sequence>MQAGLQSVQWHVINTCGSICGAGLDNLDHECQQEQPKRQSRRCQRCAGLGCCQVPVPIGRASYSVRLKSLISQGGASLSSSVFISEEGWFQQPYNYSNRPSSGIPAVLAWAIVSGGPHSPPSHPPPYPSPPSSADPPPAPPWVSAPLRLRCREPPPPPPSPSPVLPATPPQLLASIAEAAGGENRTSDLPEGEELLALVFGLLGSGDRKRCSLEQVQHNIFLSRCALREHIKNIEKKCATALQEPPEALRLQES</sequence>
<feature type="compositionally biased region" description="Pro residues" evidence="1">
    <location>
        <begin position="154"/>
        <end position="169"/>
    </location>
</feature>
<accession>A0A3L6RFW5</accession>
<keyword evidence="3" id="KW-1185">Reference proteome</keyword>
<evidence type="ECO:0000256" key="1">
    <source>
        <dbReference type="SAM" id="MobiDB-lite"/>
    </source>
</evidence>
<organism evidence="2 3">
    <name type="scientific">Panicum miliaceum</name>
    <name type="common">Proso millet</name>
    <name type="synonym">Broomcorn millet</name>
    <dbReference type="NCBI Taxonomy" id="4540"/>
    <lineage>
        <taxon>Eukaryota</taxon>
        <taxon>Viridiplantae</taxon>
        <taxon>Streptophyta</taxon>
        <taxon>Embryophyta</taxon>
        <taxon>Tracheophyta</taxon>
        <taxon>Spermatophyta</taxon>
        <taxon>Magnoliopsida</taxon>
        <taxon>Liliopsida</taxon>
        <taxon>Poales</taxon>
        <taxon>Poaceae</taxon>
        <taxon>PACMAD clade</taxon>
        <taxon>Panicoideae</taxon>
        <taxon>Panicodae</taxon>
        <taxon>Paniceae</taxon>
        <taxon>Panicinae</taxon>
        <taxon>Panicum</taxon>
        <taxon>Panicum sect. Panicum</taxon>
    </lineage>
</organism>
<reference evidence="3" key="1">
    <citation type="journal article" date="2019" name="Nat. Commun.">
        <title>The genome of broomcorn millet.</title>
        <authorList>
            <person name="Zou C."/>
            <person name="Miki D."/>
            <person name="Li D."/>
            <person name="Tang Q."/>
            <person name="Xiao L."/>
            <person name="Rajput S."/>
            <person name="Deng P."/>
            <person name="Jia W."/>
            <person name="Huang R."/>
            <person name="Zhang M."/>
            <person name="Sun Y."/>
            <person name="Hu J."/>
            <person name="Fu X."/>
            <person name="Schnable P.S."/>
            <person name="Li F."/>
            <person name="Zhang H."/>
            <person name="Feng B."/>
            <person name="Zhu X."/>
            <person name="Liu R."/>
            <person name="Schnable J.C."/>
            <person name="Zhu J.-K."/>
            <person name="Zhang H."/>
        </authorList>
    </citation>
    <scope>NUCLEOTIDE SEQUENCE [LARGE SCALE GENOMIC DNA]</scope>
</reference>
<dbReference type="OrthoDB" id="276065at2759"/>
<feature type="compositionally biased region" description="Pro residues" evidence="1">
    <location>
        <begin position="118"/>
        <end position="143"/>
    </location>
</feature>
<evidence type="ECO:0000313" key="3">
    <source>
        <dbReference type="Proteomes" id="UP000275267"/>
    </source>
</evidence>